<dbReference type="OrthoDB" id="8965954at2"/>
<dbReference type="Pfam" id="PF13239">
    <property type="entry name" value="2TM"/>
    <property type="match status" value="1"/>
</dbReference>
<proteinExistence type="predicted"/>
<dbReference type="Proteomes" id="UP000092612">
    <property type="component" value="Unassembled WGS sequence"/>
</dbReference>
<protein>
    <recommendedName>
        <fullName evidence="2">2TM domain-containing protein</fullName>
    </recommendedName>
</protein>
<feature type="transmembrane region" description="Helical" evidence="1">
    <location>
        <begin position="23"/>
        <end position="46"/>
    </location>
</feature>
<gene>
    <name evidence="3" type="ORF">LPB301_09100</name>
</gene>
<dbReference type="EMBL" id="LSFL01000031">
    <property type="protein sequence ID" value="OBY65253.1"/>
    <property type="molecule type" value="Genomic_DNA"/>
</dbReference>
<accession>A0A1B8U043</accession>
<sequence length="111" mass="13254">MERDFTQEQNYIRAKKRVKDIKAFYIHLVVYVIVNIFISGIIIFGLMTSGDSFTEAITNFGVYSTWLFWGIGMFFHWLGVFGFRSLGFSKDWEEKKIKELMDKDDERRKNF</sequence>
<keyword evidence="1" id="KW-1133">Transmembrane helix</keyword>
<dbReference type="RefSeq" id="WP_068360462.1">
    <property type="nucleotide sequence ID" value="NZ_CP019337.1"/>
</dbReference>
<reference evidence="4" key="1">
    <citation type="submission" date="2016-02" db="EMBL/GenBank/DDBJ databases">
        <title>Paenibacillus sp. LPB0068, isolated from Crassostrea gigas.</title>
        <authorList>
            <person name="Shin S.-K."/>
            <person name="Yi H."/>
        </authorList>
    </citation>
    <scope>NUCLEOTIDE SEQUENCE [LARGE SCALE GENOMIC DNA]</scope>
    <source>
        <strain evidence="4">KCTC 23969</strain>
    </source>
</reference>
<keyword evidence="1" id="KW-0812">Transmembrane</keyword>
<evidence type="ECO:0000313" key="3">
    <source>
        <dbReference type="EMBL" id="OBY65253.1"/>
    </source>
</evidence>
<dbReference type="AlphaFoldDB" id="A0A1B8U043"/>
<evidence type="ECO:0000313" key="4">
    <source>
        <dbReference type="Proteomes" id="UP000092612"/>
    </source>
</evidence>
<dbReference type="KEGG" id="prn:BW723_12675"/>
<dbReference type="InterPro" id="IPR025698">
    <property type="entry name" value="2TM_dom"/>
</dbReference>
<feature type="domain" description="2TM" evidence="2">
    <location>
        <begin position="13"/>
        <end position="102"/>
    </location>
</feature>
<keyword evidence="4" id="KW-1185">Reference proteome</keyword>
<evidence type="ECO:0000256" key="1">
    <source>
        <dbReference type="SAM" id="Phobius"/>
    </source>
</evidence>
<organism evidence="3 4">
    <name type="scientific">Polaribacter reichenbachii</name>
    <dbReference type="NCBI Taxonomy" id="996801"/>
    <lineage>
        <taxon>Bacteria</taxon>
        <taxon>Pseudomonadati</taxon>
        <taxon>Bacteroidota</taxon>
        <taxon>Flavobacteriia</taxon>
        <taxon>Flavobacteriales</taxon>
        <taxon>Flavobacteriaceae</taxon>
    </lineage>
</organism>
<feature type="transmembrane region" description="Helical" evidence="1">
    <location>
        <begin position="66"/>
        <end position="86"/>
    </location>
</feature>
<name>A0A1B8U043_9FLAO</name>
<dbReference type="STRING" id="996801.BW723_12675"/>
<evidence type="ECO:0000259" key="2">
    <source>
        <dbReference type="Pfam" id="PF13239"/>
    </source>
</evidence>
<keyword evidence="1" id="KW-0472">Membrane</keyword>
<comment type="caution">
    <text evidence="3">The sequence shown here is derived from an EMBL/GenBank/DDBJ whole genome shotgun (WGS) entry which is preliminary data.</text>
</comment>